<dbReference type="SMART" id="SM00278">
    <property type="entry name" value="HhH1"/>
    <property type="match status" value="2"/>
</dbReference>
<dbReference type="Gene3D" id="1.10.150.280">
    <property type="entry name" value="AF1531-like domain"/>
    <property type="match status" value="1"/>
</dbReference>
<keyword evidence="1" id="KW-0732">Signal</keyword>
<dbReference type="GO" id="GO:0003677">
    <property type="term" value="F:DNA binding"/>
    <property type="evidence" value="ECO:0007669"/>
    <property type="project" value="UniProtKB-KW"/>
</dbReference>
<dbReference type="InterPro" id="IPR051675">
    <property type="entry name" value="Endo/Exo/Phosphatase_dom_1"/>
</dbReference>
<dbReference type="InterPro" id="IPR004509">
    <property type="entry name" value="Competence_ComEA_HhH"/>
</dbReference>
<dbReference type="PANTHER" id="PTHR21180">
    <property type="entry name" value="ENDONUCLEASE/EXONUCLEASE/PHOSPHATASE FAMILY DOMAIN-CONTAINING PROTEIN 1"/>
    <property type="match status" value="1"/>
</dbReference>
<protein>
    <submittedName>
        <fullName evidence="3">ComEA family DNA-binding protein</fullName>
    </submittedName>
</protein>
<evidence type="ECO:0000259" key="2">
    <source>
        <dbReference type="SMART" id="SM00278"/>
    </source>
</evidence>
<keyword evidence="4" id="KW-1185">Reference proteome</keyword>
<dbReference type="Proteomes" id="UP001595453">
    <property type="component" value="Unassembled WGS sequence"/>
</dbReference>
<sequence length="106" mass="11267">MKPIQTIIVAAFFALGSQAAVANKPTTENTAINSGSVSEKIATQLININTASVEDLASLPGIGKRKAEAIIAYREQQGEFKSVEELTQVKGIGEKLVAKLKDRIAL</sequence>
<organism evidence="3 4">
    <name type="scientific">Pseudoalteromonas fenneropenaei</name>
    <dbReference type="NCBI Taxonomy" id="1737459"/>
    <lineage>
        <taxon>Bacteria</taxon>
        <taxon>Pseudomonadati</taxon>
        <taxon>Pseudomonadota</taxon>
        <taxon>Gammaproteobacteria</taxon>
        <taxon>Alteromonadales</taxon>
        <taxon>Pseudoalteromonadaceae</taxon>
        <taxon>Pseudoalteromonas</taxon>
    </lineage>
</organism>
<evidence type="ECO:0000313" key="3">
    <source>
        <dbReference type="EMBL" id="MFC3032381.1"/>
    </source>
</evidence>
<dbReference type="Pfam" id="PF12836">
    <property type="entry name" value="HHH_3"/>
    <property type="match status" value="1"/>
</dbReference>
<reference evidence="4" key="1">
    <citation type="journal article" date="2019" name="Int. J. Syst. Evol. Microbiol.">
        <title>The Global Catalogue of Microorganisms (GCM) 10K type strain sequencing project: providing services to taxonomists for standard genome sequencing and annotation.</title>
        <authorList>
            <consortium name="The Broad Institute Genomics Platform"/>
            <consortium name="The Broad Institute Genome Sequencing Center for Infectious Disease"/>
            <person name="Wu L."/>
            <person name="Ma J."/>
        </authorList>
    </citation>
    <scope>NUCLEOTIDE SEQUENCE [LARGE SCALE GENOMIC DNA]</scope>
    <source>
        <strain evidence="4">KCTC 42730</strain>
    </source>
</reference>
<feature type="signal peptide" evidence="1">
    <location>
        <begin position="1"/>
        <end position="22"/>
    </location>
</feature>
<gene>
    <name evidence="3" type="ORF">ACFOEE_07620</name>
</gene>
<feature type="domain" description="Helix-hairpin-helix DNA-binding motif class 1" evidence="2">
    <location>
        <begin position="54"/>
        <end position="73"/>
    </location>
</feature>
<accession>A0ABV7CIL5</accession>
<dbReference type="RefSeq" id="WP_377122812.1">
    <property type="nucleotide sequence ID" value="NZ_JBHRSD010000011.1"/>
</dbReference>
<name>A0ABV7CIL5_9GAMM</name>
<proteinExistence type="predicted"/>
<feature type="domain" description="Helix-hairpin-helix DNA-binding motif class 1" evidence="2">
    <location>
        <begin position="84"/>
        <end position="103"/>
    </location>
</feature>
<evidence type="ECO:0000313" key="4">
    <source>
        <dbReference type="Proteomes" id="UP001595453"/>
    </source>
</evidence>
<dbReference type="SUPFAM" id="SSF47781">
    <property type="entry name" value="RuvA domain 2-like"/>
    <property type="match status" value="1"/>
</dbReference>
<dbReference type="EMBL" id="JBHRSD010000011">
    <property type="protein sequence ID" value="MFC3032381.1"/>
    <property type="molecule type" value="Genomic_DNA"/>
</dbReference>
<comment type="caution">
    <text evidence="3">The sequence shown here is derived from an EMBL/GenBank/DDBJ whole genome shotgun (WGS) entry which is preliminary data.</text>
</comment>
<evidence type="ECO:0000256" key="1">
    <source>
        <dbReference type="SAM" id="SignalP"/>
    </source>
</evidence>
<feature type="chain" id="PRO_5046240983" evidence="1">
    <location>
        <begin position="23"/>
        <end position="106"/>
    </location>
</feature>
<keyword evidence="3" id="KW-0238">DNA-binding</keyword>
<dbReference type="InterPro" id="IPR003583">
    <property type="entry name" value="Hlx-hairpin-Hlx_DNA-bd_motif"/>
</dbReference>
<dbReference type="InterPro" id="IPR010994">
    <property type="entry name" value="RuvA_2-like"/>
</dbReference>
<dbReference type="NCBIfam" id="TIGR00426">
    <property type="entry name" value="competence protein ComEA helix-hairpin-helix repeat region"/>
    <property type="match status" value="1"/>
</dbReference>
<dbReference type="PANTHER" id="PTHR21180:SF32">
    <property type="entry name" value="ENDONUCLEASE_EXONUCLEASE_PHOSPHATASE FAMILY DOMAIN-CONTAINING PROTEIN 1"/>
    <property type="match status" value="1"/>
</dbReference>